<reference evidence="2" key="2">
    <citation type="submission" date="2022-01" db="EMBL/GenBank/DDBJ databases">
        <authorList>
            <person name="Yamashiro T."/>
            <person name="Shiraishi A."/>
            <person name="Satake H."/>
            <person name="Nakayama K."/>
        </authorList>
    </citation>
    <scope>NUCLEOTIDE SEQUENCE</scope>
</reference>
<proteinExistence type="predicted"/>
<accession>A0ABQ5DHK4</accession>
<feature type="region of interest" description="Disordered" evidence="1">
    <location>
        <begin position="107"/>
        <end position="135"/>
    </location>
</feature>
<keyword evidence="3" id="KW-1185">Reference proteome</keyword>
<feature type="region of interest" description="Disordered" evidence="1">
    <location>
        <begin position="1"/>
        <end position="33"/>
    </location>
</feature>
<dbReference type="EMBL" id="BQNB010015301">
    <property type="protein sequence ID" value="GJT38407.1"/>
    <property type="molecule type" value="Genomic_DNA"/>
</dbReference>
<sequence length="135" mass="15239">MTPHKPRGKPLDLNSNMTTQSYDSPRRTHSETRYGVQDRIMRISCSLSAKAKDTTYLSKSGELFVGGRKAKDTTYLSESGELCGWTDPRRRLLEILLKMNLPDHRSVLTDQEDQAKMEMETPRSSGVNSPPNAHT</sequence>
<evidence type="ECO:0000256" key="1">
    <source>
        <dbReference type="SAM" id="MobiDB-lite"/>
    </source>
</evidence>
<evidence type="ECO:0000313" key="2">
    <source>
        <dbReference type="EMBL" id="GJT38407.1"/>
    </source>
</evidence>
<feature type="compositionally biased region" description="Polar residues" evidence="1">
    <location>
        <begin position="13"/>
        <end position="23"/>
    </location>
</feature>
<evidence type="ECO:0000313" key="3">
    <source>
        <dbReference type="Proteomes" id="UP001151760"/>
    </source>
</evidence>
<feature type="compositionally biased region" description="Basic and acidic residues" evidence="1">
    <location>
        <begin position="107"/>
        <end position="121"/>
    </location>
</feature>
<dbReference type="Proteomes" id="UP001151760">
    <property type="component" value="Unassembled WGS sequence"/>
</dbReference>
<reference evidence="2" key="1">
    <citation type="journal article" date="2022" name="Int. J. Mol. Sci.">
        <title>Draft Genome of Tanacetum Coccineum: Genomic Comparison of Closely Related Tanacetum-Family Plants.</title>
        <authorList>
            <person name="Yamashiro T."/>
            <person name="Shiraishi A."/>
            <person name="Nakayama K."/>
            <person name="Satake H."/>
        </authorList>
    </citation>
    <scope>NUCLEOTIDE SEQUENCE</scope>
</reference>
<protein>
    <submittedName>
        <fullName evidence="2">Uncharacterized protein</fullName>
    </submittedName>
</protein>
<feature type="compositionally biased region" description="Polar residues" evidence="1">
    <location>
        <begin position="122"/>
        <end position="135"/>
    </location>
</feature>
<organism evidence="2 3">
    <name type="scientific">Tanacetum coccineum</name>
    <dbReference type="NCBI Taxonomy" id="301880"/>
    <lineage>
        <taxon>Eukaryota</taxon>
        <taxon>Viridiplantae</taxon>
        <taxon>Streptophyta</taxon>
        <taxon>Embryophyta</taxon>
        <taxon>Tracheophyta</taxon>
        <taxon>Spermatophyta</taxon>
        <taxon>Magnoliopsida</taxon>
        <taxon>eudicotyledons</taxon>
        <taxon>Gunneridae</taxon>
        <taxon>Pentapetalae</taxon>
        <taxon>asterids</taxon>
        <taxon>campanulids</taxon>
        <taxon>Asterales</taxon>
        <taxon>Asteraceae</taxon>
        <taxon>Asteroideae</taxon>
        <taxon>Anthemideae</taxon>
        <taxon>Anthemidinae</taxon>
        <taxon>Tanacetum</taxon>
    </lineage>
</organism>
<gene>
    <name evidence="2" type="ORF">Tco_0938272</name>
</gene>
<name>A0ABQ5DHK4_9ASTR</name>
<comment type="caution">
    <text evidence="2">The sequence shown here is derived from an EMBL/GenBank/DDBJ whole genome shotgun (WGS) entry which is preliminary data.</text>
</comment>